<dbReference type="EMBL" id="AP012159">
    <property type="protein sequence ID" value="BAK82906.1"/>
    <property type="molecule type" value="Genomic_DNA"/>
</dbReference>
<organism evidence="1 2">
    <name type="scientific">Komagataeibacter medellinensis (strain NBRC 3288 / BCRC 11682 / LMG 1693 / Kondo 51)</name>
    <name type="common">Gluconacetobacter medellinensis</name>
    <dbReference type="NCBI Taxonomy" id="634177"/>
    <lineage>
        <taxon>Bacteria</taxon>
        <taxon>Pseudomonadati</taxon>
        <taxon>Pseudomonadota</taxon>
        <taxon>Alphaproteobacteria</taxon>
        <taxon>Acetobacterales</taxon>
        <taxon>Acetobacteraceae</taxon>
        <taxon>Komagataeibacter</taxon>
    </lineage>
</organism>
<proteinExistence type="predicted"/>
<dbReference type="PATRIC" id="fig|634177.7.peg.581"/>
<dbReference type="HOGENOM" id="CLU_2523216_0_0_5"/>
<name>G2I459_KOMMN</name>
<sequence>MASCNHHTCRQGHLVCTYACACAGFPGGLRIMNASSDSTPRPRKEPHEEWREALIHAWKNRRGYLRQHDAASMAAEEAFRHDEA</sequence>
<reference evidence="2" key="1">
    <citation type="journal article" date="2011" name="J. Bacteriol.">
        <title>Complete genome sequence of NBRC 3288, a unique cellulose-nonproducing strain of Gluconacetobacter xylinus isolated from vinegar.</title>
        <authorList>
            <person name="Ogino H."/>
            <person name="Azuma Y."/>
            <person name="Hosoyama A."/>
            <person name="Nakazawa H."/>
            <person name="Matsutani M."/>
            <person name="Hasegawa A."/>
            <person name="Otsuyama K."/>
            <person name="Matsushita K."/>
            <person name="Fujita N."/>
            <person name="Shirai M."/>
        </authorList>
    </citation>
    <scope>NUCLEOTIDE SEQUENCE [LARGE SCALE GENOMIC DNA]</scope>
    <source>
        <strain evidence="2">NBRC 3288 / BCRC 11682 / LMG 1693</strain>
    </source>
</reference>
<dbReference type="Proteomes" id="UP000009044">
    <property type="component" value="Chromosome"/>
</dbReference>
<dbReference type="AlphaFoldDB" id="G2I459"/>
<evidence type="ECO:0000313" key="2">
    <source>
        <dbReference type="Proteomes" id="UP000009044"/>
    </source>
</evidence>
<accession>G2I459</accession>
<gene>
    <name evidence="1" type="ordered locus">GLX_04940</name>
</gene>
<dbReference type="KEGG" id="gxy:GLX_04940"/>
<evidence type="ECO:0000313" key="1">
    <source>
        <dbReference type="EMBL" id="BAK82906.1"/>
    </source>
</evidence>
<protein>
    <submittedName>
        <fullName evidence="1">Uncharacterized protein</fullName>
    </submittedName>
</protein>